<reference evidence="1 2" key="2">
    <citation type="submission" date="2015-10" db="EMBL/GenBank/DDBJ databases">
        <title>Comparative genomics and high-throughput reverse genetic screens identify a new phytobacterial MAMP and an Arabidopsis receptor required for immune elicitation.</title>
        <authorList>
            <person name="Mott G.A."/>
            <person name="Thakur S."/>
            <person name="Wang P.W."/>
            <person name="Desveaux D."/>
            <person name="Guttman D.S."/>
        </authorList>
    </citation>
    <scope>NUCLEOTIDE SEQUENCE [LARGE SCALE GENOMIC DNA]</scope>
    <source>
        <strain evidence="1 2">0788_9</strain>
    </source>
</reference>
<evidence type="ECO:0000313" key="2">
    <source>
        <dbReference type="Proteomes" id="UP000037891"/>
    </source>
</evidence>
<name>A0A0N0GHV9_PSESX</name>
<dbReference type="AlphaFoldDB" id="A0A0N0GHV9"/>
<gene>
    <name evidence="1" type="ORF">ABJ99_4134</name>
</gene>
<accession>A0A0N0GHV9</accession>
<dbReference type="Proteomes" id="UP000037891">
    <property type="component" value="Unassembled WGS sequence"/>
</dbReference>
<organism evidence="1 2">
    <name type="scientific">Pseudomonas syringae pv. cilantro</name>
    <dbReference type="NCBI Taxonomy" id="81035"/>
    <lineage>
        <taxon>Bacteria</taxon>
        <taxon>Pseudomonadati</taxon>
        <taxon>Pseudomonadota</taxon>
        <taxon>Gammaproteobacteria</taxon>
        <taxon>Pseudomonadales</taxon>
        <taxon>Pseudomonadaceae</taxon>
        <taxon>Pseudomonas</taxon>
        <taxon>Pseudomonas syringae</taxon>
    </lineage>
</organism>
<reference evidence="1 2" key="1">
    <citation type="submission" date="2015-07" db="EMBL/GenBank/DDBJ databases">
        <authorList>
            <person name="Noorani M."/>
        </authorList>
    </citation>
    <scope>NUCLEOTIDE SEQUENCE [LARGE SCALE GENOMIC DNA]</scope>
    <source>
        <strain evidence="1 2">0788_9</strain>
    </source>
</reference>
<dbReference type="EMBL" id="LGLN01000013">
    <property type="protein sequence ID" value="KPC35722.1"/>
    <property type="molecule type" value="Genomic_DNA"/>
</dbReference>
<protein>
    <submittedName>
        <fullName evidence="1">Uncharacterized protein</fullName>
    </submittedName>
</protein>
<proteinExistence type="predicted"/>
<evidence type="ECO:0000313" key="1">
    <source>
        <dbReference type="EMBL" id="KPC35722.1"/>
    </source>
</evidence>
<comment type="caution">
    <text evidence="1">The sequence shown here is derived from an EMBL/GenBank/DDBJ whole genome shotgun (WGS) entry which is preliminary data.</text>
</comment>
<sequence length="50" mass="5616">MAGFSALERERSISTDEDFLGTLACVQLRALCTWRRRQPHKGSPCAIHEA</sequence>
<dbReference type="PATRIC" id="fig|81035.3.peg.4396"/>